<keyword evidence="3" id="KW-0804">Transcription</keyword>
<dbReference type="EMBL" id="AP011115">
    <property type="protein sequence ID" value="BAH50339.1"/>
    <property type="molecule type" value="Genomic_DNA"/>
</dbReference>
<keyword evidence="1" id="KW-0805">Transcription regulation</keyword>
<dbReference type="Gene3D" id="1.10.10.60">
    <property type="entry name" value="Homeodomain-like"/>
    <property type="match status" value="1"/>
</dbReference>
<evidence type="ECO:0000256" key="2">
    <source>
        <dbReference type="ARBA" id="ARBA00023125"/>
    </source>
</evidence>
<dbReference type="STRING" id="632772.ROP_20920"/>
<dbReference type="PANTHER" id="PTHR46796:SF12">
    <property type="entry name" value="HTH-TYPE DNA-BINDING TRANSCRIPTIONAL ACTIVATOR EUTR"/>
    <property type="match status" value="1"/>
</dbReference>
<dbReference type="Pfam" id="PF14525">
    <property type="entry name" value="AraC_binding_2"/>
    <property type="match status" value="1"/>
</dbReference>
<protein>
    <submittedName>
        <fullName evidence="5">Putative AraC family transcriptional regulator</fullName>
    </submittedName>
</protein>
<evidence type="ECO:0000259" key="4">
    <source>
        <dbReference type="PROSITE" id="PS01124"/>
    </source>
</evidence>
<dbReference type="PROSITE" id="PS01124">
    <property type="entry name" value="HTH_ARAC_FAMILY_2"/>
    <property type="match status" value="1"/>
</dbReference>
<dbReference type="GO" id="GO:0003700">
    <property type="term" value="F:DNA-binding transcription factor activity"/>
    <property type="evidence" value="ECO:0007669"/>
    <property type="project" value="InterPro"/>
</dbReference>
<dbReference type="AlphaFoldDB" id="C1B0Y9"/>
<dbReference type="PROSITE" id="PS00041">
    <property type="entry name" value="HTH_ARAC_FAMILY_1"/>
    <property type="match status" value="1"/>
</dbReference>
<evidence type="ECO:0000313" key="6">
    <source>
        <dbReference type="Proteomes" id="UP000002212"/>
    </source>
</evidence>
<reference evidence="5 6" key="1">
    <citation type="submission" date="2009-03" db="EMBL/GenBank/DDBJ databases">
        <title>Comparison of the complete genome sequences of Rhodococcus erythropolis PR4 and Rhodococcus opacus B4.</title>
        <authorList>
            <person name="Takarada H."/>
            <person name="Sekine M."/>
            <person name="Hosoyama A."/>
            <person name="Yamada R."/>
            <person name="Fujisawa T."/>
            <person name="Omata S."/>
            <person name="Shimizu A."/>
            <person name="Tsukatani N."/>
            <person name="Tanikawa S."/>
            <person name="Fujita N."/>
            <person name="Harayama S."/>
        </authorList>
    </citation>
    <scope>NUCLEOTIDE SEQUENCE [LARGE SCALE GENOMIC DNA]</scope>
    <source>
        <strain evidence="5 6">B4</strain>
    </source>
</reference>
<keyword evidence="2" id="KW-0238">DNA-binding</keyword>
<evidence type="ECO:0000256" key="1">
    <source>
        <dbReference type="ARBA" id="ARBA00023015"/>
    </source>
</evidence>
<dbReference type="GO" id="GO:0043565">
    <property type="term" value="F:sequence-specific DNA binding"/>
    <property type="evidence" value="ECO:0007669"/>
    <property type="project" value="InterPro"/>
</dbReference>
<dbReference type="SMART" id="SM00342">
    <property type="entry name" value="HTH_ARAC"/>
    <property type="match status" value="1"/>
</dbReference>
<dbReference type="InterPro" id="IPR009057">
    <property type="entry name" value="Homeodomain-like_sf"/>
</dbReference>
<dbReference type="Proteomes" id="UP000002212">
    <property type="component" value="Chromosome"/>
</dbReference>
<accession>C1B0Y9</accession>
<sequence length="319" mass="34494">MRGHTGAMSATSKISRPEDWDEASHVVSDVYFPHTLTPLSRSKATNTVAEAVELGPVKITHIGWGADVSIRSDHPGAYAVNVPLSGHLESVTGRNEVLSAPGSGTICPPDTSTLITNWSEECSIIGVRVDRDHLHREMSRILARPDIRLPPQIDVTTENGASWLALVRSLLNQMLESDGVLNNALVAEQLSGAVTTALVLAAVPDDGAGVGCARPRIVKRVVDEIHADPSRAWTAADMAEVAGVSVRRLQEGFRDYVGVSPRDYLLDVRLERVHDDLLRADSQVTVADVAMRWGFTHTGRFAAAFRKKYGTAPSEVLRG</sequence>
<dbReference type="InterPro" id="IPR018060">
    <property type="entry name" value="HTH_AraC"/>
</dbReference>
<dbReference type="SUPFAM" id="SSF46689">
    <property type="entry name" value="Homeodomain-like"/>
    <property type="match status" value="2"/>
</dbReference>
<dbReference type="InterPro" id="IPR035418">
    <property type="entry name" value="AraC-bd_2"/>
</dbReference>
<feature type="domain" description="HTH araC/xylS-type" evidence="4">
    <location>
        <begin position="219"/>
        <end position="319"/>
    </location>
</feature>
<gene>
    <name evidence="5" type="ordered locus">ROP_20920</name>
</gene>
<evidence type="ECO:0000313" key="5">
    <source>
        <dbReference type="EMBL" id="BAH50339.1"/>
    </source>
</evidence>
<dbReference type="Pfam" id="PF12833">
    <property type="entry name" value="HTH_18"/>
    <property type="match status" value="1"/>
</dbReference>
<evidence type="ECO:0000256" key="3">
    <source>
        <dbReference type="ARBA" id="ARBA00023163"/>
    </source>
</evidence>
<dbReference type="PATRIC" id="fig|632772.20.peg.2188"/>
<dbReference type="HOGENOM" id="CLU_047930_0_1_11"/>
<proteinExistence type="predicted"/>
<dbReference type="KEGG" id="rop:ROP_20920"/>
<dbReference type="InterPro" id="IPR018062">
    <property type="entry name" value="HTH_AraC-typ_CS"/>
</dbReference>
<organism evidence="5 6">
    <name type="scientific">Rhodococcus opacus (strain B4)</name>
    <dbReference type="NCBI Taxonomy" id="632772"/>
    <lineage>
        <taxon>Bacteria</taxon>
        <taxon>Bacillati</taxon>
        <taxon>Actinomycetota</taxon>
        <taxon>Actinomycetes</taxon>
        <taxon>Mycobacteriales</taxon>
        <taxon>Nocardiaceae</taxon>
        <taxon>Rhodococcus</taxon>
    </lineage>
</organism>
<dbReference type="PRINTS" id="PR00032">
    <property type="entry name" value="HTHARAC"/>
</dbReference>
<dbReference type="InterPro" id="IPR050204">
    <property type="entry name" value="AraC_XylS_family_regulators"/>
</dbReference>
<dbReference type="PANTHER" id="PTHR46796">
    <property type="entry name" value="HTH-TYPE TRANSCRIPTIONAL ACTIVATOR RHAS-RELATED"/>
    <property type="match status" value="1"/>
</dbReference>
<dbReference type="InterPro" id="IPR020449">
    <property type="entry name" value="Tscrpt_reg_AraC-type_HTH"/>
</dbReference>
<name>C1B0Y9_RHOOB</name>